<dbReference type="SUPFAM" id="SSF53383">
    <property type="entry name" value="PLP-dependent transferases"/>
    <property type="match status" value="1"/>
</dbReference>
<evidence type="ECO:0000256" key="4">
    <source>
        <dbReference type="ARBA" id="ARBA00022898"/>
    </source>
</evidence>
<evidence type="ECO:0000256" key="8">
    <source>
        <dbReference type="SAM" id="MobiDB-lite"/>
    </source>
</evidence>
<dbReference type="Gene3D" id="3.40.640.10">
    <property type="entry name" value="Type I PLP-dependent aspartate aminotransferase-like (Major domain)"/>
    <property type="match status" value="1"/>
</dbReference>
<dbReference type="CDD" id="cd06450">
    <property type="entry name" value="DOPA_deC_like"/>
    <property type="match status" value="1"/>
</dbReference>
<keyword evidence="5 7" id="KW-0456">Lyase</keyword>
<dbReference type="GO" id="GO:0019752">
    <property type="term" value="P:carboxylic acid metabolic process"/>
    <property type="evidence" value="ECO:0007669"/>
    <property type="project" value="InterPro"/>
</dbReference>
<comment type="cofactor">
    <cofactor evidence="1 6 7">
        <name>pyridoxal 5'-phosphate</name>
        <dbReference type="ChEBI" id="CHEBI:597326"/>
    </cofactor>
</comment>
<dbReference type="InterPro" id="IPR002129">
    <property type="entry name" value="PyrdxlP-dep_de-COase"/>
</dbReference>
<evidence type="ECO:0000256" key="5">
    <source>
        <dbReference type="ARBA" id="ARBA00023239"/>
    </source>
</evidence>
<dbReference type="Pfam" id="PF00282">
    <property type="entry name" value="Pyridoxal_deC"/>
    <property type="match status" value="1"/>
</dbReference>
<dbReference type="PANTHER" id="PTHR45677:SF12">
    <property type="entry name" value="BLACK, ISOFORM A"/>
    <property type="match status" value="1"/>
</dbReference>
<dbReference type="EMBL" id="NNAY01000405">
    <property type="protein sequence ID" value="OXU28629.1"/>
    <property type="molecule type" value="Genomic_DNA"/>
</dbReference>
<feature type="compositionally biased region" description="Basic and acidic residues" evidence="8">
    <location>
        <begin position="17"/>
        <end position="44"/>
    </location>
</feature>
<keyword evidence="4 6" id="KW-0663">Pyridoxal phosphate</keyword>
<evidence type="ECO:0000256" key="7">
    <source>
        <dbReference type="RuleBase" id="RU000382"/>
    </source>
</evidence>
<dbReference type="STRING" id="543379.A0A232FDU5"/>
<protein>
    <recommendedName>
        <fullName evidence="11">Cysteine sulfinic acid decarboxylase</fullName>
    </recommendedName>
</protein>
<dbReference type="GO" id="GO:0016831">
    <property type="term" value="F:carboxy-lyase activity"/>
    <property type="evidence" value="ECO:0007669"/>
    <property type="project" value="UniProtKB-KW"/>
</dbReference>
<dbReference type="InterPro" id="IPR015424">
    <property type="entry name" value="PyrdxlP-dep_Trfase"/>
</dbReference>
<feature type="region of interest" description="Disordered" evidence="8">
    <location>
        <begin position="1"/>
        <end position="49"/>
    </location>
</feature>
<name>A0A232FDU5_9HYME</name>
<evidence type="ECO:0000313" key="9">
    <source>
        <dbReference type="EMBL" id="OXU28629.1"/>
    </source>
</evidence>
<evidence type="ECO:0008006" key="11">
    <source>
        <dbReference type="Google" id="ProtNLM"/>
    </source>
</evidence>
<organism evidence="9 10">
    <name type="scientific">Trichomalopsis sarcophagae</name>
    <dbReference type="NCBI Taxonomy" id="543379"/>
    <lineage>
        <taxon>Eukaryota</taxon>
        <taxon>Metazoa</taxon>
        <taxon>Ecdysozoa</taxon>
        <taxon>Arthropoda</taxon>
        <taxon>Hexapoda</taxon>
        <taxon>Insecta</taxon>
        <taxon>Pterygota</taxon>
        <taxon>Neoptera</taxon>
        <taxon>Endopterygota</taxon>
        <taxon>Hymenoptera</taxon>
        <taxon>Apocrita</taxon>
        <taxon>Proctotrupomorpha</taxon>
        <taxon>Chalcidoidea</taxon>
        <taxon>Pteromalidae</taxon>
        <taxon>Pteromalinae</taxon>
        <taxon>Trichomalopsis</taxon>
    </lineage>
</organism>
<dbReference type="OrthoDB" id="392571at2759"/>
<dbReference type="GO" id="GO:0030170">
    <property type="term" value="F:pyridoxal phosphate binding"/>
    <property type="evidence" value="ECO:0007669"/>
    <property type="project" value="InterPro"/>
</dbReference>
<comment type="caution">
    <text evidence="9">The sequence shown here is derived from an EMBL/GenBank/DDBJ whole genome shotgun (WGS) entry which is preliminary data.</text>
</comment>
<dbReference type="Proteomes" id="UP000215335">
    <property type="component" value="Unassembled WGS sequence"/>
</dbReference>
<evidence type="ECO:0000313" key="10">
    <source>
        <dbReference type="Proteomes" id="UP000215335"/>
    </source>
</evidence>
<comment type="similarity">
    <text evidence="2 7">Belongs to the group II decarboxylase family.</text>
</comment>
<keyword evidence="10" id="KW-1185">Reference proteome</keyword>
<dbReference type="Gene3D" id="3.90.1150.170">
    <property type="match status" value="1"/>
</dbReference>
<dbReference type="AlphaFoldDB" id="A0A232FDU5"/>
<reference evidence="9 10" key="1">
    <citation type="journal article" date="2017" name="Curr. Biol.">
        <title>The Evolution of Venom by Co-option of Single-Copy Genes.</title>
        <authorList>
            <person name="Martinson E.O."/>
            <person name="Mrinalini"/>
            <person name="Kelkar Y.D."/>
            <person name="Chang C.H."/>
            <person name="Werren J.H."/>
        </authorList>
    </citation>
    <scope>NUCLEOTIDE SEQUENCE [LARGE SCALE GENOMIC DNA]</scope>
    <source>
        <strain evidence="9 10">Alberta</strain>
        <tissue evidence="9">Whole body</tissue>
    </source>
</reference>
<evidence type="ECO:0000256" key="3">
    <source>
        <dbReference type="ARBA" id="ARBA00022793"/>
    </source>
</evidence>
<keyword evidence="3" id="KW-0210">Decarboxylase</keyword>
<sequence length="567" mass="64261">MPAHEETQLQEGSAIEALERPRSADSEKHSRLDYEREEEAHQIGEDSDEGYAMDNFNEEGFFCSQPGRESHEKFIRDAVEMILREAVFEGTSRKNRVVEWVEPATLPSKIDLPPSKTGESHEALLRLLDSVIRYSVKTGHPHFVNQLYSSVDPYGLVGQWLTDALNPSVYTYEVSPVFSLMEEAVLKEMRAINGEGDGIFCPGGSMANGYAINLARHWMFPIVKEQGLTAVPRLVVFTSEDAHYSVKKLAAFLGIGIGEFLVVDQRIQFFWKTLTLICSIAANVYSVKVDEYGKMRVSDLRAQIDRAIQEGARPLMVSATAGTTVLGAFDPLRSIAELCREHNMWFHVDAAWGGGALVSPKHRHLLDGVELADSVTWNPHKLLAAPQQCSTLLTRHKGLLQSAHGCKATYLFQQDKFYDTSYDFGDKHVQCGRRADVLKFWLMWKAKGTDGLEKHVDRVFQLSRYFVGIIRNRPGWQLLFEPECTNVCFRYVPPSKRHLKGDDLFQALHKVAPLVKERMVKTGSMLITYQPIREQANFFRLVLQNSGLTEADMHFFVEEIERLSEDL</sequence>
<dbReference type="PANTHER" id="PTHR45677">
    <property type="entry name" value="GLUTAMATE DECARBOXYLASE-RELATED"/>
    <property type="match status" value="1"/>
</dbReference>
<accession>A0A232FDU5</accession>
<feature type="modified residue" description="N6-(pyridoxal phosphate)lysine" evidence="6">
    <location>
        <position position="381"/>
    </location>
</feature>
<proteinExistence type="inferred from homology"/>
<gene>
    <name evidence="9" type="ORF">TSAR_015446</name>
</gene>
<evidence type="ECO:0000256" key="6">
    <source>
        <dbReference type="PIRSR" id="PIRSR602129-50"/>
    </source>
</evidence>
<evidence type="ECO:0000256" key="2">
    <source>
        <dbReference type="ARBA" id="ARBA00009533"/>
    </source>
</evidence>
<dbReference type="InterPro" id="IPR015421">
    <property type="entry name" value="PyrdxlP-dep_Trfase_major"/>
</dbReference>
<evidence type="ECO:0000256" key="1">
    <source>
        <dbReference type="ARBA" id="ARBA00001933"/>
    </source>
</evidence>
<dbReference type="GO" id="GO:0005737">
    <property type="term" value="C:cytoplasm"/>
    <property type="evidence" value="ECO:0007669"/>
    <property type="project" value="TreeGrafter"/>
</dbReference>